<proteinExistence type="predicted"/>
<accession>A0A143QT83</accession>
<evidence type="ECO:0000313" key="2">
    <source>
        <dbReference type="Proteomes" id="UP000076038"/>
    </source>
</evidence>
<dbReference type="AlphaFoldDB" id="A0A143QT83"/>
<dbReference type="OrthoDB" id="9974505at2"/>
<dbReference type="KEGG" id="rhs:A3Q41_04924"/>
<gene>
    <name evidence="1" type="ORF">A3Q41_04924</name>
</gene>
<reference evidence="1 2" key="1">
    <citation type="journal article" date="2016" name="Genome Announc.">
        <title>Complete Genome and Plasmid Sequences for Rhodococcus fascians D188 and Draft Sequences for Rhodococcus Isolates PBTS 1 and PBTS 2.</title>
        <authorList>
            <person name="Stamler R.A."/>
            <person name="Vereecke D."/>
            <person name="Zhang Y."/>
            <person name="Schilkey F."/>
            <person name="Devitt N."/>
            <person name="Randall J.J."/>
        </authorList>
    </citation>
    <scope>NUCLEOTIDE SEQUENCE [LARGE SCALE GENOMIC DNA]</scope>
    <source>
        <strain evidence="1 2">PBTS2</strain>
        <plasmid evidence="1">unnamed1</plasmid>
    </source>
</reference>
<organism evidence="1 2">
    <name type="scientific">Rhodococcoides fascians</name>
    <name type="common">Rhodococcus fascians</name>
    <dbReference type="NCBI Taxonomy" id="1828"/>
    <lineage>
        <taxon>Bacteria</taxon>
        <taxon>Bacillati</taxon>
        <taxon>Actinomycetota</taxon>
        <taxon>Actinomycetes</taxon>
        <taxon>Mycobacteriales</taxon>
        <taxon>Nocardiaceae</taxon>
        <taxon>Rhodococcoides</taxon>
    </lineage>
</organism>
<sequence>MQKPAEFPPMVLIDVEEQASPQFSDVSELTPLFSRPPDHVWAECFQIKCKESPAIDWQDAGFAKLSHDELAAVREALRDATHSANAMFIKHLETVDPIRASEIVAAENISAVSVGADGPYTLPFGPPRGVY</sequence>
<evidence type="ECO:0000313" key="1">
    <source>
        <dbReference type="EMBL" id="AMY26179.1"/>
    </source>
</evidence>
<geneLocation type="plasmid" evidence="1 2">
    <name>unnamed1</name>
</geneLocation>
<protein>
    <submittedName>
        <fullName evidence="1">Uncharacterized protein</fullName>
    </submittedName>
</protein>
<reference evidence="2" key="2">
    <citation type="submission" date="2016-04" db="EMBL/GenBank/DDBJ databases">
        <title>Complete Genome and Plasmid Sequences for Rhodococcus fascians D188 and Draft Sequences for Rhodococcus spp. Isolates PBTS 1 and PBTS 2.</title>
        <authorList>
            <person name="Stamer R."/>
            <person name="Vereecke D."/>
            <person name="Zhang Y."/>
            <person name="Schilkey F."/>
            <person name="Devitt N."/>
            <person name="Randall J."/>
        </authorList>
    </citation>
    <scope>NUCLEOTIDE SEQUENCE [LARGE SCALE GENOMIC DNA]</scope>
    <source>
        <strain evidence="2">PBTS2</strain>
        <plasmid evidence="2">unnamed1</plasmid>
    </source>
</reference>
<dbReference type="Proteomes" id="UP000076038">
    <property type="component" value="Plasmid unnamed1"/>
</dbReference>
<dbReference type="EMBL" id="CP015221">
    <property type="protein sequence ID" value="AMY26179.1"/>
    <property type="molecule type" value="Genomic_DNA"/>
</dbReference>
<name>A0A143QT83_RHOFA</name>
<keyword evidence="2" id="KW-1185">Reference proteome</keyword>
<dbReference type="RefSeq" id="WP_063216955.1">
    <property type="nucleotide sequence ID" value="NZ_CP015221.1"/>
</dbReference>
<dbReference type="PATRIC" id="fig|1653479.3.peg.4988"/>
<keyword evidence="1" id="KW-0614">Plasmid</keyword>